<keyword evidence="6" id="KW-1185">Reference proteome</keyword>
<comment type="caution">
    <text evidence="5">The sequence shown here is derived from an EMBL/GenBank/DDBJ whole genome shotgun (WGS) entry which is preliminary data.</text>
</comment>
<dbReference type="AlphaFoldDB" id="A0A372G0B9"/>
<feature type="region of interest" description="Disordered" evidence="3">
    <location>
        <begin position="70"/>
        <end position="94"/>
    </location>
</feature>
<reference evidence="5 6" key="1">
    <citation type="submission" date="2018-08" db="EMBL/GenBank/DDBJ databases">
        <title>Verrucosispora craniellae sp. nov., isolated from a marine sponge in the South China Sea.</title>
        <authorList>
            <person name="Li L."/>
            <person name="Lin H.W."/>
        </authorList>
    </citation>
    <scope>NUCLEOTIDE SEQUENCE [LARGE SCALE GENOMIC DNA]</scope>
    <source>
        <strain evidence="5 6">LHW63014</strain>
    </source>
</reference>
<gene>
    <name evidence="5" type="ORF">D0Q02_11140</name>
</gene>
<dbReference type="Gene3D" id="1.10.10.60">
    <property type="entry name" value="Homeodomain-like"/>
    <property type="match status" value="1"/>
</dbReference>
<evidence type="ECO:0000313" key="6">
    <source>
        <dbReference type="Proteomes" id="UP000262621"/>
    </source>
</evidence>
<dbReference type="Pfam" id="PF00440">
    <property type="entry name" value="TetR_N"/>
    <property type="match status" value="1"/>
</dbReference>
<evidence type="ECO:0000256" key="2">
    <source>
        <dbReference type="PROSITE-ProRule" id="PRU00335"/>
    </source>
</evidence>
<dbReference type="PROSITE" id="PS50977">
    <property type="entry name" value="HTH_TETR_2"/>
    <property type="match status" value="1"/>
</dbReference>
<name>A0A372G0B9_9ACTN</name>
<evidence type="ECO:0000259" key="4">
    <source>
        <dbReference type="PROSITE" id="PS50977"/>
    </source>
</evidence>
<dbReference type="InterPro" id="IPR001647">
    <property type="entry name" value="HTH_TetR"/>
</dbReference>
<organism evidence="5 6">
    <name type="scientific">Micromonospora craniellae</name>
    <dbReference type="NCBI Taxonomy" id="2294034"/>
    <lineage>
        <taxon>Bacteria</taxon>
        <taxon>Bacillati</taxon>
        <taxon>Actinomycetota</taxon>
        <taxon>Actinomycetes</taxon>
        <taxon>Micromonosporales</taxon>
        <taxon>Micromonosporaceae</taxon>
        <taxon>Micromonospora</taxon>
    </lineage>
</organism>
<accession>A0A372G0B9</accession>
<dbReference type="Proteomes" id="UP000262621">
    <property type="component" value="Unassembled WGS sequence"/>
</dbReference>
<proteinExistence type="predicted"/>
<sequence length="94" mass="10452">MDAAMTLTRERGLYGWSIRDLVAAVGTSPTVVYRRVGGRDALCRRVVEAVLKMIEEPDDFDVIAVDADRRGDGDWGQPRGPRRLTGNAPPDRLR</sequence>
<dbReference type="GO" id="GO:0003677">
    <property type="term" value="F:DNA binding"/>
    <property type="evidence" value="ECO:0007669"/>
    <property type="project" value="UniProtKB-UniRule"/>
</dbReference>
<dbReference type="EMBL" id="QVFU01000009">
    <property type="protein sequence ID" value="RFS46334.1"/>
    <property type="molecule type" value="Genomic_DNA"/>
</dbReference>
<evidence type="ECO:0000256" key="1">
    <source>
        <dbReference type="ARBA" id="ARBA00023125"/>
    </source>
</evidence>
<evidence type="ECO:0000313" key="5">
    <source>
        <dbReference type="EMBL" id="RFS46334.1"/>
    </source>
</evidence>
<evidence type="ECO:0000256" key="3">
    <source>
        <dbReference type="SAM" id="MobiDB-lite"/>
    </source>
</evidence>
<dbReference type="RefSeq" id="WP_117227908.1">
    <property type="nucleotide sequence ID" value="NZ_CP061725.1"/>
</dbReference>
<dbReference type="SUPFAM" id="SSF46689">
    <property type="entry name" value="Homeodomain-like"/>
    <property type="match status" value="1"/>
</dbReference>
<keyword evidence="1 2" id="KW-0238">DNA-binding</keyword>
<feature type="DNA-binding region" description="H-T-H motif" evidence="2">
    <location>
        <begin position="17"/>
        <end position="36"/>
    </location>
</feature>
<protein>
    <submittedName>
        <fullName evidence="5">TetR/AcrR family transcriptional regulator</fullName>
    </submittedName>
</protein>
<feature type="domain" description="HTH tetR-type" evidence="4">
    <location>
        <begin position="1"/>
        <end position="54"/>
    </location>
</feature>
<dbReference type="InterPro" id="IPR009057">
    <property type="entry name" value="Homeodomain-like_sf"/>
</dbReference>